<evidence type="ECO:0000313" key="6">
    <source>
        <dbReference type="EMBL" id="KAH8096904.1"/>
    </source>
</evidence>
<dbReference type="PANTHER" id="PTHR48104">
    <property type="entry name" value="METACASPASE-4"/>
    <property type="match status" value="1"/>
</dbReference>
<protein>
    <submittedName>
        <fullName evidence="6">Caspase domain-containing protein</fullName>
    </submittedName>
</protein>
<dbReference type="GO" id="GO:0005737">
    <property type="term" value="C:cytoplasm"/>
    <property type="evidence" value="ECO:0007669"/>
    <property type="project" value="TreeGrafter"/>
</dbReference>
<dbReference type="GO" id="GO:0004197">
    <property type="term" value="F:cysteine-type endopeptidase activity"/>
    <property type="evidence" value="ECO:0007669"/>
    <property type="project" value="InterPro"/>
</dbReference>
<keyword evidence="3" id="KW-0788">Thiol protease</keyword>
<comment type="caution">
    <text evidence="6">The sequence shown here is derived from an EMBL/GenBank/DDBJ whole genome shotgun (WGS) entry which is preliminary data.</text>
</comment>
<accession>A0A8K0UKL8</accession>
<organism evidence="6 7">
    <name type="scientific">Cristinia sonorae</name>
    <dbReference type="NCBI Taxonomy" id="1940300"/>
    <lineage>
        <taxon>Eukaryota</taxon>
        <taxon>Fungi</taxon>
        <taxon>Dikarya</taxon>
        <taxon>Basidiomycota</taxon>
        <taxon>Agaricomycotina</taxon>
        <taxon>Agaricomycetes</taxon>
        <taxon>Agaricomycetidae</taxon>
        <taxon>Agaricales</taxon>
        <taxon>Pleurotineae</taxon>
        <taxon>Stephanosporaceae</taxon>
        <taxon>Cristinia</taxon>
    </lineage>
</organism>
<dbReference type="GO" id="GO:0006508">
    <property type="term" value="P:proteolysis"/>
    <property type="evidence" value="ECO:0007669"/>
    <property type="project" value="InterPro"/>
</dbReference>
<dbReference type="Proteomes" id="UP000813824">
    <property type="component" value="Unassembled WGS sequence"/>
</dbReference>
<feature type="compositionally biased region" description="Pro residues" evidence="4">
    <location>
        <begin position="76"/>
        <end position="85"/>
    </location>
</feature>
<evidence type="ECO:0000259" key="5">
    <source>
        <dbReference type="Pfam" id="PF00656"/>
    </source>
</evidence>
<feature type="compositionally biased region" description="Pro residues" evidence="4">
    <location>
        <begin position="24"/>
        <end position="33"/>
    </location>
</feature>
<proteinExistence type="inferred from homology"/>
<dbReference type="Gene3D" id="3.40.50.12660">
    <property type="match status" value="1"/>
</dbReference>
<reference evidence="6" key="1">
    <citation type="journal article" date="2021" name="New Phytol.">
        <title>Evolutionary innovations through gain and loss of genes in the ectomycorrhizal Boletales.</title>
        <authorList>
            <person name="Wu G."/>
            <person name="Miyauchi S."/>
            <person name="Morin E."/>
            <person name="Kuo A."/>
            <person name="Drula E."/>
            <person name="Varga T."/>
            <person name="Kohler A."/>
            <person name="Feng B."/>
            <person name="Cao Y."/>
            <person name="Lipzen A."/>
            <person name="Daum C."/>
            <person name="Hundley H."/>
            <person name="Pangilinan J."/>
            <person name="Johnson J."/>
            <person name="Barry K."/>
            <person name="LaButti K."/>
            <person name="Ng V."/>
            <person name="Ahrendt S."/>
            <person name="Min B."/>
            <person name="Choi I.G."/>
            <person name="Park H."/>
            <person name="Plett J.M."/>
            <person name="Magnuson J."/>
            <person name="Spatafora J.W."/>
            <person name="Nagy L.G."/>
            <person name="Henrissat B."/>
            <person name="Grigoriev I.V."/>
            <person name="Yang Z.L."/>
            <person name="Xu J."/>
            <person name="Martin F.M."/>
        </authorList>
    </citation>
    <scope>NUCLEOTIDE SEQUENCE</scope>
    <source>
        <strain evidence="6">KKN 215</strain>
    </source>
</reference>
<evidence type="ECO:0000256" key="2">
    <source>
        <dbReference type="ARBA" id="ARBA00022703"/>
    </source>
</evidence>
<feature type="compositionally biased region" description="Low complexity" evidence="4">
    <location>
        <begin position="100"/>
        <end position="125"/>
    </location>
</feature>
<keyword evidence="3" id="KW-0378">Hydrolase</keyword>
<dbReference type="InterPro" id="IPR050452">
    <property type="entry name" value="Metacaspase"/>
</dbReference>
<evidence type="ECO:0000313" key="7">
    <source>
        <dbReference type="Proteomes" id="UP000813824"/>
    </source>
</evidence>
<feature type="compositionally biased region" description="Pro residues" evidence="4">
    <location>
        <begin position="42"/>
        <end position="61"/>
    </location>
</feature>
<dbReference type="InterPro" id="IPR029030">
    <property type="entry name" value="Caspase-like_dom_sf"/>
</dbReference>
<dbReference type="OrthoDB" id="3223806at2759"/>
<dbReference type="EMBL" id="JAEVFJ010000022">
    <property type="protein sequence ID" value="KAH8096904.1"/>
    <property type="molecule type" value="Genomic_DNA"/>
</dbReference>
<dbReference type="PANTHER" id="PTHR48104:SF30">
    <property type="entry name" value="METACASPASE-1"/>
    <property type="match status" value="1"/>
</dbReference>
<name>A0A8K0UKL8_9AGAR</name>
<comment type="similarity">
    <text evidence="1">Belongs to the peptidase C14B family.</text>
</comment>
<gene>
    <name evidence="6" type="ORF">BXZ70DRAFT_1032034</name>
</gene>
<dbReference type="InterPro" id="IPR011600">
    <property type="entry name" value="Pept_C14_caspase"/>
</dbReference>
<dbReference type="AlphaFoldDB" id="A0A8K0UKL8"/>
<dbReference type="Pfam" id="PF00656">
    <property type="entry name" value="Peptidase_C14"/>
    <property type="match status" value="1"/>
</dbReference>
<feature type="region of interest" description="Disordered" evidence="4">
    <location>
        <begin position="1"/>
        <end position="151"/>
    </location>
</feature>
<keyword evidence="3" id="KW-0645">Protease</keyword>
<keyword evidence="2" id="KW-0053">Apoptosis</keyword>
<evidence type="ECO:0000256" key="4">
    <source>
        <dbReference type="SAM" id="MobiDB-lite"/>
    </source>
</evidence>
<dbReference type="GO" id="GO:0006915">
    <property type="term" value="P:apoptotic process"/>
    <property type="evidence" value="ECO:0007669"/>
    <property type="project" value="UniProtKB-KW"/>
</dbReference>
<feature type="domain" description="Peptidase C14 caspase" evidence="5">
    <location>
        <begin position="169"/>
        <end position="414"/>
    </location>
</feature>
<sequence length="423" mass="46428">MSWDMFGGAAAPEADQGYRSREFPPAPDFPMPMPGGHGYNLEPPPAPYMPIGAPVPRPPPLGASSYSPSPWGFDNAPPPPPPSAPPAFAAPRGPVTVDISYSGHSSHSYTSHQHTHSTPHNTHTHSAPHITRPASAAPRPVQATPSAAQSSHSLGNVLSHFQYSKCTGKRKAVCIGINYRGQPYELFGCVNDAKNVYRFLNRHHHYKEQDIILLVDDSKNPRQQPTKKNILDAMRWLVKDAKPNDSLFFHYSGHGGQVKDRDGDELDGWDEVIYPLDYQTAGSIVDDLMHAIMVKPLPTGCRLTALFDSCHSGSILDLPYLYHTNGRTKGSQVKSSHIKAKATPADVISWSGCKDSQKSADTFEGGAAAGAMSYAFMTSLTMNPHQSYQELLRSVREILKKKYSQRPQLSSSHRIDTNLQFIL</sequence>
<evidence type="ECO:0000256" key="3">
    <source>
        <dbReference type="ARBA" id="ARBA00022807"/>
    </source>
</evidence>
<dbReference type="SUPFAM" id="SSF52129">
    <property type="entry name" value="Caspase-like"/>
    <property type="match status" value="1"/>
</dbReference>
<evidence type="ECO:0000256" key="1">
    <source>
        <dbReference type="ARBA" id="ARBA00009005"/>
    </source>
</evidence>
<keyword evidence="7" id="KW-1185">Reference proteome</keyword>